<keyword evidence="3" id="KW-1185">Reference proteome</keyword>
<reference evidence="2" key="1">
    <citation type="journal article" date="2022" name="bioRxiv">
        <title>Sequencing and chromosome-scale assembly of the giantPleurodeles waltlgenome.</title>
        <authorList>
            <person name="Brown T."/>
            <person name="Elewa A."/>
            <person name="Iarovenko S."/>
            <person name="Subramanian E."/>
            <person name="Araus A.J."/>
            <person name="Petzold A."/>
            <person name="Susuki M."/>
            <person name="Suzuki K.-i.T."/>
            <person name="Hayashi T."/>
            <person name="Toyoda A."/>
            <person name="Oliveira C."/>
            <person name="Osipova E."/>
            <person name="Leigh N.D."/>
            <person name="Simon A."/>
            <person name="Yun M.H."/>
        </authorList>
    </citation>
    <scope>NUCLEOTIDE SEQUENCE</scope>
    <source>
        <strain evidence="2">20211129_DDA</strain>
        <tissue evidence="2">Liver</tissue>
    </source>
</reference>
<sequence>MSPNSPQAQLRTRPHTSRSSHGSPRLPARSASCTAPLPGTHLRPQSQASASALHLARVGAADSRPARVSPQLLRPHRRSRAAKSSPGAPPSRVH</sequence>
<evidence type="ECO:0000313" key="3">
    <source>
        <dbReference type="Proteomes" id="UP001066276"/>
    </source>
</evidence>
<dbReference type="AlphaFoldDB" id="A0AAV7N7Z6"/>
<evidence type="ECO:0000256" key="1">
    <source>
        <dbReference type="SAM" id="MobiDB-lite"/>
    </source>
</evidence>
<gene>
    <name evidence="2" type="ORF">NDU88_006200</name>
</gene>
<dbReference type="EMBL" id="JANPWB010000013">
    <property type="protein sequence ID" value="KAJ1108830.1"/>
    <property type="molecule type" value="Genomic_DNA"/>
</dbReference>
<protein>
    <submittedName>
        <fullName evidence="2">Uncharacterized protein</fullName>
    </submittedName>
</protein>
<feature type="compositionally biased region" description="Polar residues" evidence="1">
    <location>
        <begin position="1"/>
        <end position="10"/>
    </location>
</feature>
<organism evidence="2 3">
    <name type="scientific">Pleurodeles waltl</name>
    <name type="common">Iberian ribbed newt</name>
    <dbReference type="NCBI Taxonomy" id="8319"/>
    <lineage>
        <taxon>Eukaryota</taxon>
        <taxon>Metazoa</taxon>
        <taxon>Chordata</taxon>
        <taxon>Craniata</taxon>
        <taxon>Vertebrata</taxon>
        <taxon>Euteleostomi</taxon>
        <taxon>Amphibia</taxon>
        <taxon>Batrachia</taxon>
        <taxon>Caudata</taxon>
        <taxon>Salamandroidea</taxon>
        <taxon>Salamandridae</taxon>
        <taxon>Pleurodelinae</taxon>
        <taxon>Pleurodeles</taxon>
    </lineage>
</organism>
<proteinExistence type="predicted"/>
<comment type="caution">
    <text evidence="2">The sequence shown here is derived from an EMBL/GenBank/DDBJ whole genome shotgun (WGS) entry which is preliminary data.</text>
</comment>
<name>A0AAV7N7Z6_PLEWA</name>
<evidence type="ECO:0000313" key="2">
    <source>
        <dbReference type="EMBL" id="KAJ1108830.1"/>
    </source>
</evidence>
<accession>A0AAV7N7Z6</accession>
<dbReference type="Proteomes" id="UP001066276">
    <property type="component" value="Chromosome 9"/>
</dbReference>
<feature type="region of interest" description="Disordered" evidence="1">
    <location>
        <begin position="1"/>
        <end position="94"/>
    </location>
</feature>